<dbReference type="STRING" id="1217970.SAMN05444002_0946"/>
<sequence>MKAIVASQPGGPEVLRLTDRERPEPGPGEVLIAVAAAGVNRPDIMQRSGALPAPPGVTDVLGLEVCGTVIALGEGVESPAPGATVMALLNGGGYAEYAIASAALCLPVPEGISPTEAAVLPEGLFTLWHNLFERGRLAPGETVLIHGGASGIGTLGIQLAQAVGAQVITTAGGAEKCARLEAMGARAIDYRKGPHAAPVLELTGGRGVEVVLDITGGEALAQNLDCLAPEGRHVSLSFMAGPQAQVDLSKVMRKGLWLTSSTLRPKPAHEKARLARAVTRHLLPLLGPGKVAPVLSRSFPLAEAAQAHRWLEGGENFGKVALDVAALPD</sequence>
<dbReference type="InterPro" id="IPR020843">
    <property type="entry name" value="ER"/>
</dbReference>
<dbReference type="CDD" id="cd05276">
    <property type="entry name" value="p53_inducible_oxidoreductase"/>
    <property type="match status" value="1"/>
</dbReference>
<dbReference type="RefSeq" id="WP_074255064.1">
    <property type="nucleotide sequence ID" value="NZ_FSRL01000001.1"/>
</dbReference>
<organism evidence="4 5">
    <name type="scientific">Vannielia litorea</name>
    <dbReference type="NCBI Taxonomy" id="1217970"/>
    <lineage>
        <taxon>Bacteria</taxon>
        <taxon>Pseudomonadati</taxon>
        <taxon>Pseudomonadota</taxon>
        <taxon>Alphaproteobacteria</taxon>
        <taxon>Rhodobacterales</taxon>
        <taxon>Paracoccaceae</taxon>
        <taxon>Vannielia</taxon>
    </lineage>
</organism>
<gene>
    <name evidence="4" type="ORF">SAMN05444002_0946</name>
</gene>
<evidence type="ECO:0000256" key="2">
    <source>
        <dbReference type="ARBA" id="ARBA00023002"/>
    </source>
</evidence>
<dbReference type="SUPFAM" id="SSF50129">
    <property type="entry name" value="GroES-like"/>
    <property type="match status" value="1"/>
</dbReference>
<dbReference type="Proteomes" id="UP000184932">
    <property type="component" value="Unassembled WGS sequence"/>
</dbReference>
<name>A0A1N6EMU7_9RHOB</name>
<dbReference type="OrthoDB" id="9780520at2"/>
<protein>
    <submittedName>
        <fullName evidence="4">Putative NAD(P)H quinone oxidoreductase, PIG3 family</fullName>
    </submittedName>
</protein>
<dbReference type="Gene3D" id="3.90.180.10">
    <property type="entry name" value="Medium-chain alcohol dehydrogenases, catalytic domain"/>
    <property type="match status" value="1"/>
</dbReference>
<dbReference type="AlphaFoldDB" id="A0A1N6EMU7"/>
<dbReference type="EMBL" id="FSRL01000001">
    <property type="protein sequence ID" value="SIN84366.1"/>
    <property type="molecule type" value="Genomic_DNA"/>
</dbReference>
<dbReference type="InterPro" id="IPR036291">
    <property type="entry name" value="NAD(P)-bd_dom_sf"/>
</dbReference>
<dbReference type="InterPro" id="IPR011032">
    <property type="entry name" value="GroES-like_sf"/>
</dbReference>
<dbReference type="NCBIfam" id="TIGR02824">
    <property type="entry name" value="quinone_pig3"/>
    <property type="match status" value="1"/>
</dbReference>
<proteinExistence type="predicted"/>
<dbReference type="GO" id="GO:0070402">
    <property type="term" value="F:NADPH binding"/>
    <property type="evidence" value="ECO:0007669"/>
    <property type="project" value="TreeGrafter"/>
</dbReference>
<dbReference type="Pfam" id="PF08240">
    <property type="entry name" value="ADH_N"/>
    <property type="match status" value="1"/>
</dbReference>
<dbReference type="SUPFAM" id="SSF51735">
    <property type="entry name" value="NAD(P)-binding Rossmann-fold domains"/>
    <property type="match status" value="1"/>
</dbReference>
<evidence type="ECO:0000259" key="3">
    <source>
        <dbReference type="SMART" id="SM00829"/>
    </source>
</evidence>
<keyword evidence="5" id="KW-1185">Reference proteome</keyword>
<evidence type="ECO:0000313" key="5">
    <source>
        <dbReference type="Proteomes" id="UP000184932"/>
    </source>
</evidence>
<dbReference type="SMART" id="SM00829">
    <property type="entry name" value="PKS_ER"/>
    <property type="match status" value="1"/>
</dbReference>
<dbReference type="InterPro" id="IPR014189">
    <property type="entry name" value="Quinone_OxRdtase_PIG3"/>
</dbReference>
<dbReference type="PANTHER" id="PTHR48106:SF18">
    <property type="entry name" value="QUINONE OXIDOREDUCTASE PIG3"/>
    <property type="match status" value="1"/>
</dbReference>
<feature type="domain" description="Enoyl reductase (ER)" evidence="3">
    <location>
        <begin position="10"/>
        <end position="322"/>
    </location>
</feature>
<keyword evidence="1" id="KW-0521">NADP</keyword>
<dbReference type="GO" id="GO:0016651">
    <property type="term" value="F:oxidoreductase activity, acting on NAD(P)H"/>
    <property type="evidence" value="ECO:0007669"/>
    <property type="project" value="TreeGrafter"/>
</dbReference>
<dbReference type="Gene3D" id="3.40.50.720">
    <property type="entry name" value="NAD(P)-binding Rossmann-like Domain"/>
    <property type="match status" value="1"/>
</dbReference>
<evidence type="ECO:0000313" key="4">
    <source>
        <dbReference type="EMBL" id="SIN84366.1"/>
    </source>
</evidence>
<dbReference type="Pfam" id="PF13602">
    <property type="entry name" value="ADH_zinc_N_2"/>
    <property type="match status" value="1"/>
</dbReference>
<accession>A0A1N6EMU7</accession>
<dbReference type="InterPro" id="IPR013154">
    <property type="entry name" value="ADH-like_N"/>
</dbReference>
<reference evidence="5" key="1">
    <citation type="submission" date="2016-11" db="EMBL/GenBank/DDBJ databases">
        <authorList>
            <person name="Varghese N."/>
            <person name="Submissions S."/>
        </authorList>
    </citation>
    <scope>NUCLEOTIDE SEQUENCE [LARGE SCALE GENOMIC DNA]</scope>
    <source>
        <strain evidence="5">DSM 29440</strain>
    </source>
</reference>
<dbReference type="PANTHER" id="PTHR48106">
    <property type="entry name" value="QUINONE OXIDOREDUCTASE PIG3-RELATED"/>
    <property type="match status" value="1"/>
</dbReference>
<evidence type="ECO:0000256" key="1">
    <source>
        <dbReference type="ARBA" id="ARBA00022857"/>
    </source>
</evidence>
<keyword evidence="2" id="KW-0560">Oxidoreductase</keyword>